<dbReference type="AlphaFoldDB" id="A0A815HBF3"/>
<dbReference type="OrthoDB" id="514299at2759"/>
<evidence type="ECO:0000256" key="4">
    <source>
        <dbReference type="ARBA" id="ARBA00022692"/>
    </source>
</evidence>
<dbReference type="Pfam" id="PF06990">
    <property type="entry name" value="Gal-3-0_sulfotr"/>
    <property type="match status" value="1"/>
</dbReference>
<dbReference type="InterPro" id="IPR027417">
    <property type="entry name" value="P-loop_NTPase"/>
</dbReference>
<dbReference type="EMBL" id="CAJNOJ010000055">
    <property type="protein sequence ID" value="CAF0978780.1"/>
    <property type="molecule type" value="Genomic_DNA"/>
</dbReference>
<evidence type="ECO:0000256" key="8">
    <source>
        <dbReference type="ARBA" id="ARBA00023136"/>
    </source>
</evidence>
<comment type="caution">
    <text evidence="12">The sequence shown here is derived from an EMBL/GenBank/DDBJ whole genome shotgun (WGS) entry which is preliminary data.</text>
</comment>
<keyword evidence="4 10" id="KW-0812">Transmembrane</keyword>
<evidence type="ECO:0000256" key="2">
    <source>
        <dbReference type="ARBA" id="ARBA00008124"/>
    </source>
</evidence>
<comment type="similarity">
    <text evidence="2">Belongs to the galactose-3-O-sulfotransferase family.</text>
</comment>
<organism evidence="12 13">
    <name type="scientific">Adineta ricciae</name>
    <name type="common">Rotifer</name>
    <dbReference type="NCBI Taxonomy" id="249248"/>
    <lineage>
        <taxon>Eukaryota</taxon>
        <taxon>Metazoa</taxon>
        <taxon>Spiralia</taxon>
        <taxon>Gnathifera</taxon>
        <taxon>Rotifera</taxon>
        <taxon>Eurotatoria</taxon>
        <taxon>Bdelloidea</taxon>
        <taxon>Adinetida</taxon>
        <taxon>Adinetidae</taxon>
        <taxon>Adineta</taxon>
    </lineage>
</organism>
<keyword evidence="6 10" id="KW-1133">Transmembrane helix</keyword>
<comment type="subcellular location">
    <subcellularLocation>
        <location evidence="1">Golgi apparatus membrane</location>
        <topology evidence="1">Single-pass type II membrane protein</topology>
    </subcellularLocation>
</comment>
<evidence type="ECO:0000256" key="6">
    <source>
        <dbReference type="ARBA" id="ARBA00022989"/>
    </source>
</evidence>
<evidence type="ECO:0000313" key="11">
    <source>
        <dbReference type="EMBL" id="CAF0978780.1"/>
    </source>
</evidence>
<sequence>MAHIFLKKKALYFLILFVLSSFCLTIFVINTTATTTTTTDTIIATISHLRAGTKRGVSFFPITAGIGRSAKRTVNTRKGKTKKKTCRPKRNILFLKTHKTGSSTIQNIFLRYGDRNNLTIVLPEKYNYFGHPQPFNRSMLLPRYNQNSLTSQNNIFAHHTRFNYEEMKSFMPNDTLFITILRDPVSLTESLFSYYNLKRLFGEDSSMHFLETFFSISPNVSAYHALSYRRHLRKFGRNQMSFDLGFAVENFDNLEAIQEFIQSIDSRFHFVMIADRMYESLVHLRHLLCWTVNDMIAFRHNARSDNNIEHFTDDLKQRIRLFNIADELLYKHFSDKLTRLTKKFGNGTMQKEISHLKSATKKMFHKCFKDEDSNTMIVNYRQNHTMSKTCHDLVIAELPYTDLLREKQSQHQTTTFII</sequence>
<keyword evidence="8 10" id="KW-0472">Membrane</keyword>
<dbReference type="Proteomes" id="UP000663852">
    <property type="component" value="Unassembled WGS sequence"/>
</dbReference>
<evidence type="ECO:0000313" key="12">
    <source>
        <dbReference type="EMBL" id="CAF1352272.1"/>
    </source>
</evidence>
<dbReference type="InterPro" id="IPR009729">
    <property type="entry name" value="Gal-3-0_sulfotransfrase"/>
</dbReference>
<accession>A0A815HBF3</accession>
<evidence type="ECO:0000256" key="3">
    <source>
        <dbReference type="ARBA" id="ARBA00022679"/>
    </source>
</evidence>
<evidence type="ECO:0000256" key="7">
    <source>
        <dbReference type="ARBA" id="ARBA00023034"/>
    </source>
</evidence>
<evidence type="ECO:0008006" key="14">
    <source>
        <dbReference type="Google" id="ProtNLM"/>
    </source>
</evidence>
<keyword evidence="5" id="KW-0735">Signal-anchor</keyword>
<evidence type="ECO:0000256" key="5">
    <source>
        <dbReference type="ARBA" id="ARBA00022968"/>
    </source>
</evidence>
<gene>
    <name evidence="11" type="ORF">EDS130_LOCUS13759</name>
    <name evidence="12" type="ORF">XAT740_LOCUS31549</name>
</gene>
<feature type="transmembrane region" description="Helical" evidence="10">
    <location>
        <begin position="12"/>
        <end position="29"/>
    </location>
</feature>
<dbReference type="Proteomes" id="UP000663828">
    <property type="component" value="Unassembled WGS sequence"/>
</dbReference>
<dbReference type="PANTHER" id="PTHR14647:SF87">
    <property type="entry name" value="PUTATIVE-RELATED"/>
    <property type="match status" value="1"/>
</dbReference>
<dbReference type="Gene3D" id="3.40.50.300">
    <property type="entry name" value="P-loop containing nucleotide triphosphate hydrolases"/>
    <property type="match status" value="1"/>
</dbReference>
<dbReference type="GO" id="GO:0000139">
    <property type="term" value="C:Golgi membrane"/>
    <property type="evidence" value="ECO:0007669"/>
    <property type="project" value="UniProtKB-SubCell"/>
</dbReference>
<evidence type="ECO:0000256" key="1">
    <source>
        <dbReference type="ARBA" id="ARBA00004323"/>
    </source>
</evidence>
<dbReference type="SUPFAM" id="SSF52540">
    <property type="entry name" value="P-loop containing nucleoside triphosphate hydrolases"/>
    <property type="match status" value="1"/>
</dbReference>
<protein>
    <recommendedName>
        <fullName evidence="14">Galactosylceramide sulfotransferase-like</fullName>
    </recommendedName>
</protein>
<dbReference type="PANTHER" id="PTHR14647">
    <property type="entry name" value="GALACTOSE-3-O-SULFOTRANSFERASE"/>
    <property type="match status" value="1"/>
</dbReference>
<dbReference type="EMBL" id="CAJNOR010002882">
    <property type="protein sequence ID" value="CAF1352272.1"/>
    <property type="molecule type" value="Genomic_DNA"/>
</dbReference>
<keyword evidence="9" id="KW-0325">Glycoprotein</keyword>
<keyword evidence="3" id="KW-0808">Transferase</keyword>
<keyword evidence="7" id="KW-0333">Golgi apparatus</keyword>
<proteinExistence type="inferred from homology"/>
<dbReference type="GO" id="GO:0009247">
    <property type="term" value="P:glycolipid biosynthetic process"/>
    <property type="evidence" value="ECO:0007669"/>
    <property type="project" value="InterPro"/>
</dbReference>
<evidence type="ECO:0000256" key="10">
    <source>
        <dbReference type="SAM" id="Phobius"/>
    </source>
</evidence>
<keyword evidence="13" id="KW-1185">Reference proteome</keyword>
<evidence type="ECO:0000313" key="13">
    <source>
        <dbReference type="Proteomes" id="UP000663828"/>
    </source>
</evidence>
<evidence type="ECO:0000256" key="9">
    <source>
        <dbReference type="ARBA" id="ARBA00023180"/>
    </source>
</evidence>
<reference evidence="12" key="1">
    <citation type="submission" date="2021-02" db="EMBL/GenBank/DDBJ databases">
        <authorList>
            <person name="Nowell W R."/>
        </authorList>
    </citation>
    <scope>NUCLEOTIDE SEQUENCE</scope>
</reference>
<dbReference type="GO" id="GO:0001733">
    <property type="term" value="F:galactosylceramide sulfotransferase activity"/>
    <property type="evidence" value="ECO:0007669"/>
    <property type="project" value="InterPro"/>
</dbReference>
<name>A0A815HBF3_ADIRI</name>